<name>A0A8E0S6G5_9TREM</name>
<dbReference type="GO" id="GO:0005737">
    <property type="term" value="C:cytoplasm"/>
    <property type="evidence" value="ECO:0007669"/>
    <property type="project" value="TreeGrafter"/>
</dbReference>
<evidence type="ECO:0000313" key="4">
    <source>
        <dbReference type="Proteomes" id="UP000728185"/>
    </source>
</evidence>
<dbReference type="AlphaFoldDB" id="A0A8E0S6G5"/>
<dbReference type="PANTHER" id="PTHR48094:SF12">
    <property type="entry name" value="PARKINSON DISEASE PROTEIN 7 HOMOLOG"/>
    <property type="match status" value="1"/>
</dbReference>
<keyword evidence="1" id="KW-0732">Signal</keyword>
<dbReference type="PANTHER" id="PTHR48094">
    <property type="entry name" value="PROTEIN/NUCLEIC ACID DEGLYCASE DJ-1-RELATED"/>
    <property type="match status" value="1"/>
</dbReference>
<accession>A0A8E0S6G5</accession>
<dbReference type="Proteomes" id="UP000728185">
    <property type="component" value="Unassembled WGS sequence"/>
</dbReference>
<dbReference type="Gene3D" id="3.40.50.880">
    <property type="match status" value="1"/>
</dbReference>
<dbReference type="EMBL" id="LUCM01001862">
    <property type="protein sequence ID" value="KAA0198243.1"/>
    <property type="molecule type" value="Genomic_DNA"/>
</dbReference>
<comment type="caution">
    <text evidence="3">The sequence shown here is derived from an EMBL/GenBank/DDBJ whole genome shotgun (WGS) entry which is preliminary data.</text>
</comment>
<dbReference type="SUPFAM" id="SSF52317">
    <property type="entry name" value="Class I glutamine amidotransferase-like"/>
    <property type="match status" value="1"/>
</dbReference>
<dbReference type="InterPro" id="IPR029062">
    <property type="entry name" value="Class_I_gatase-like"/>
</dbReference>
<proteinExistence type="predicted"/>
<dbReference type="OrthoDB" id="543156at2759"/>
<reference evidence="3" key="1">
    <citation type="submission" date="2019-05" db="EMBL/GenBank/DDBJ databases">
        <title>Annotation for the trematode Fasciolopsis buski.</title>
        <authorList>
            <person name="Choi Y.-J."/>
        </authorList>
    </citation>
    <scope>NUCLEOTIDE SEQUENCE</scope>
    <source>
        <strain evidence="3">HT</strain>
        <tissue evidence="3">Whole worm</tissue>
    </source>
</reference>
<feature type="chain" id="PRO_5034518804" description="DJ-1/PfpI domain-containing protein" evidence="1">
    <location>
        <begin position="22"/>
        <end position="215"/>
    </location>
</feature>
<organism evidence="3 4">
    <name type="scientific">Fasciolopsis buskii</name>
    <dbReference type="NCBI Taxonomy" id="27845"/>
    <lineage>
        <taxon>Eukaryota</taxon>
        <taxon>Metazoa</taxon>
        <taxon>Spiralia</taxon>
        <taxon>Lophotrochozoa</taxon>
        <taxon>Platyhelminthes</taxon>
        <taxon>Trematoda</taxon>
        <taxon>Digenea</taxon>
        <taxon>Plagiorchiida</taxon>
        <taxon>Echinostomata</taxon>
        <taxon>Echinostomatoidea</taxon>
        <taxon>Fasciolidae</taxon>
        <taxon>Fasciolopsis</taxon>
    </lineage>
</organism>
<dbReference type="InterPro" id="IPR002818">
    <property type="entry name" value="DJ-1/PfpI"/>
</dbReference>
<gene>
    <name evidence="3" type="ORF">FBUS_03981</name>
</gene>
<dbReference type="InterPro" id="IPR050325">
    <property type="entry name" value="Prot/Nucl_acid_deglycase"/>
</dbReference>
<evidence type="ECO:0000313" key="3">
    <source>
        <dbReference type="EMBL" id="KAA0198243.1"/>
    </source>
</evidence>
<feature type="signal peptide" evidence="1">
    <location>
        <begin position="1"/>
        <end position="21"/>
    </location>
</feature>
<sequence>MAQSFLIGFILSVSFLWVGEAQIEVLMVLSPGFEEIGVTTVVSALHRAKVHVEMIQLGGYEPLVYGQQNFGIYARHLWPNQKEGVRQAVILPGGEGAVNSILSYRELENLLNDYINAGSYVAAIGEAPLVLNHFGLFSGYQITANSTLTSQLSANYTVLSAGVVTDRTLITAQGPYTSFKLATKLIRLLFPNQQVDNKVADEMGYPLAQEGEEYR</sequence>
<keyword evidence="4" id="KW-1185">Reference proteome</keyword>
<dbReference type="Pfam" id="PF01965">
    <property type="entry name" value="DJ-1_PfpI"/>
    <property type="match status" value="1"/>
</dbReference>
<evidence type="ECO:0000256" key="1">
    <source>
        <dbReference type="SAM" id="SignalP"/>
    </source>
</evidence>
<feature type="domain" description="DJ-1/PfpI" evidence="2">
    <location>
        <begin position="25"/>
        <end position="187"/>
    </location>
</feature>
<protein>
    <recommendedName>
        <fullName evidence="2">DJ-1/PfpI domain-containing protein</fullName>
    </recommendedName>
</protein>
<evidence type="ECO:0000259" key="2">
    <source>
        <dbReference type="Pfam" id="PF01965"/>
    </source>
</evidence>